<dbReference type="Pfam" id="PF07992">
    <property type="entry name" value="Pyr_redox_2"/>
    <property type="match status" value="1"/>
</dbReference>
<organism evidence="7 8">
    <name type="scientific">Cryobacterium frigoriphilum</name>
    <dbReference type="NCBI Taxonomy" id="1259150"/>
    <lineage>
        <taxon>Bacteria</taxon>
        <taxon>Bacillati</taxon>
        <taxon>Actinomycetota</taxon>
        <taxon>Actinomycetes</taxon>
        <taxon>Micrococcales</taxon>
        <taxon>Microbacteriaceae</taxon>
        <taxon>Cryobacterium</taxon>
    </lineage>
</organism>
<keyword evidence="8" id="KW-1185">Reference proteome</keyword>
<dbReference type="InterPro" id="IPR036188">
    <property type="entry name" value="FAD/NAD-bd_sf"/>
</dbReference>
<evidence type="ECO:0000259" key="5">
    <source>
        <dbReference type="Pfam" id="PF07992"/>
    </source>
</evidence>
<name>A0A4R8ZX94_9MICO</name>
<keyword evidence="3" id="KW-0274">FAD</keyword>
<dbReference type="Proteomes" id="UP000297447">
    <property type="component" value="Unassembled WGS sequence"/>
</dbReference>
<dbReference type="InterPro" id="IPR050446">
    <property type="entry name" value="FAD-oxidoreductase/Apoptosis"/>
</dbReference>
<evidence type="ECO:0000256" key="2">
    <source>
        <dbReference type="ARBA" id="ARBA00022630"/>
    </source>
</evidence>
<comment type="cofactor">
    <cofactor evidence="1">
        <name>FAD</name>
        <dbReference type="ChEBI" id="CHEBI:57692"/>
    </cofactor>
</comment>
<evidence type="ECO:0000256" key="3">
    <source>
        <dbReference type="ARBA" id="ARBA00022827"/>
    </source>
</evidence>
<dbReference type="GO" id="GO:0005737">
    <property type="term" value="C:cytoplasm"/>
    <property type="evidence" value="ECO:0007669"/>
    <property type="project" value="TreeGrafter"/>
</dbReference>
<comment type="caution">
    <text evidence="7">The sequence shown here is derived from an EMBL/GenBank/DDBJ whole genome shotgun (WGS) entry which is preliminary data.</text>
</comment>
<evidence type="ECO:0000256" key="4">
    <source>
        <dbReference type="ARBA" id="ARBA00023002"/>
    </source>
</evidence>
<accession>A0A4R8ZX94</accession>
<evidence type="ECO:0000256" key="1">
    <source>
        <dbReference type="ARBA" id="ARBA00001974"/>
    </source>
</evidence>
<gene>
    <name evidence="7" type="ORF">E3T55_13890</name>
</gene>
<dbReference type="InterPro" id="IPR023753">
    <property type="entry name" value="FAD/NAD-binding_dom"/>
</dbReference>
<dbReference type="SUPFAM" id="SSF51905">
    <property type="entry name" value="FAD/NAD(P)-binding domain"/>
    <property type="match status" value="1"/>
</dbReference>
<dbReference type="Gene3D" id="3.30.390.30">
    <property type="match status" value="1"/>
</dbReference>
<dbReference type="PRINTS" id="PR00411">
    <property type="entry name" value="PNDRDTASEI"/>
</dbReference>
<proteinExistence type="predicted"/>
<dbReference type="InterPro" id="IPR028202">
    <property type="entry name" value="Reductase_C"/>
</dbReference>
<dbReference type="InterPro" id="IPR016156">
    <property type="entry name" value="FAD/NAD-linked_Rdtase_dimer_sf"/>
</dbReference>
<feature type="domain" description="FAD/NAD(P)-binding" evidence="5">
    <location>
        <begin position="23"/>
        <end position="328"/>
    </location>
</feature>
<protein>
    <submittedName>
        <fullName evidence="7">NAD(P)/FAD-dependent oxidoreductase</fullName>
    </submittedName>
</protein>
<evidence type="ECO:0000313" key="7">
    <source>
        <dbReference type="EMBL" id="TFD48360.1"/>
    </source>
</evidence>
<dbReference type="GO" id="GO:0016651">
    <property type="term" value="F:oxidoreductase activity, acting on NAD(P)H"/>
    <property type="evidence" value="ECO:0007669"/>
    <property type="project" value="TreeGrafter"/>
</dbReference>
<sequence>MTEDHAPQDTPRNVDQSSDQIFVIVGGGLAGARAAETLRSEGFTGRVIIVAAEKTVPYIRPPLSKGYLQGHDDRDSLDVHPAPWYATQGIEIVLGMPASALSLAHKTLTLGEGTVLHYDKLLLATGAAPRHFDEPSTHLTGVHHLRSADSSTLLRAALRPGGRRIVIIGSGWIGLEVAATARGYGNTVTVIGHGAVPLGHAIGDEVGAVFAELHRDNGVNLLMNTTVHAIVGGEHGVTGVRLGDETLVPADVVVVAIGAAPNVQLARAAGLPIHREIPHGPISGITVDAGFRTTDADVYAVGDAASVFHPVLGTQLHVEHWANAENAGPAAARSMLGQAVAYDAIPYFYTDQFDLSMEYSGYPSLAAGATVVFRGNRTAREFVAFWLRENRVVAGMNVNVWDVNETVQQLIGTRVVVDPARLADLSVPLEELFEARGATQRVTD</sequence>
<dbReference type="SUPFAM" id="SSF55424">
    <property type="entry name" value="FAD/NAD-linked reductases, dimerisation (C-terminal) domain"/>
    <property type="match status" value="1"/>
</dbReference>
<dbReference type="PANTHER" id="PTHR43557:SF2">
    <property type="entry name" value="RIESKE DOMAIN-CONTAINING PROTEIN-RELATED"/>
    <property type="match status" value="1"/>
</dbReference>
<dbReference type="AlphaFoldDB" id="A0A4R8ZX94"/>
<evidence type="ECO:0000259" key="6">
    <source>
        <dbReference type="Pfam" id="PF14759"/>
    </source>
</evidence>
<dbReference type="Pfam" id="PF14759">
    <property type="entry name" value="Reductase_C"/>
    <property type="match status" value="1"/>
</dbReference>
<dbReference type="PRINTS" id="PR00368">
    <property type="entry name" value="FADPNR"/>
</dbReference>
<feature type="domain" description="Reductase C-terminal" evidence="6">
    <location>
        <begin position="347"/>
        <end position="432"/>
    </location>
</feature>
<dbReference type="OrthoDB" id="1145at2"/>
<keyword evidence="2" id="KW-0285">Flavoprotein</keyword>
<evidence type="ECO:0000313" key="8">
    <source>
        <dbReference type="Proteomes" id="UP000297447"/>
    </source>
</evidence>
<dbReference type="RefSeq" id="WP_134520157.1">
    <property type="nucleotide sequence ID" value="NZ_SOHE01000056.1"/>
</dbReference>
<dbReference type="EMBL" id="SOHE01000056">
    <property type="protein sequence ID" value="TFD48360.1"/>
    <property type="molecule type" value="Genomic_DNA"/>
</dbReference>
<keyword evidence="4" id="KW-0560">Oxidoreductase</keyword>
<dbReference type="Gene3D" id="3.50.50.60">
    <property type="entry name" value="FAD/NAD(P)-binding domain"/>
    <property type="match status" value="2"/>
</dbReference>
<dbReference type="PANTHER" id="PTHR43557">
    <property type="entry name" value="APOPTOSIS-INDUCING FACTOR 1"/>
    <property type="match status" value="1"/>
</dbReference>
<reference evidence="7 8" key="1">
    <citation type="submission" date="2019-03" db="EMBL/GenBank/DDBJ databases">
        <title>Genomics of glacier-inhabiting Cryobacterium strains.</title>
        <authorList>
            <person name="Liu Q."/>
            <person name="Xin Y.-H."/>
        </authorList>
    </citation>
    <scope>NUCLEOTIDE SEQUENCE [LARGE SCALE GENOMIC DNA]</scope>
    <source>
        <strain evidence="7 8">Hh14</strain>
    </source>
</reference>